<dbReference type="GO" id="GO:0009253">
    <property type="term" value="P:peptidoglycan catabolic process"/>
    <property type="evidence" value="ECO:0007669"/>
    <property type="project" value="InterPro"/>
</dbReference>
<dbReference type="RefSeq" id="WP_000024666.1">
    <property type="nucleotide sequence ID" value="NZ_NFDQ01000002.1"/>
</dbReference>
<dbReference type="Pfam" id="PF01510">
    <property type="entry name" value="Amidase_2"/>
    <property type="match status" value="1"/>
</dbReference>
<protein>
    <recommendedName>
        <fullName evidence="2">Autolysin</fullName>
    </recommendedName>
    <alternativeName>
        <fullName evidence="1">Cell wall hydrolase</fullName>
    </alternativeName>
</protein>
<dbReference type="CDD" id="cd06583">
    <property type="entry name" value="PGRP"/>
    <property type="match status" value="1"/>
</dbReference>
<evidence type="ECO:0000313" key="4">
    <source>
        <dbReference type="EMBL" id="OTY80863.1"/>
    </source>
</evidence>
<name>A0A243D323_BACTU</name>
<evidence type="ECO:0000256" key="2">
    <source>
        <dbReference type="ARBA" id="ARBA00032390"/>
    </source>
</evidence>
<sequence length="179" mass="20774">MANWAYGILFNNSNEFTRWLQSIKIKAKLSSIHIHHTYIPNHSHFNGNNHHYLQNEMKRFHTEINHFSDIAQHITIFPDGKIITGRNINKTPSSAKGCNGNDNEHPFMLEMVGNFDIGFDQLKDKQLDTVIKITRYFHQKGAKILFHRECLINGLPPKSCPGTSIDKNWFVNLVQSRYL</sequence>
<dbReference type="GO" id="GO:0008745">
    <property type="term" value="F:N-acetylmuramoyl-L-alanine amidase activity"/>
    <property type="evidence" value="ECO:0007669"/>
    <property type="project" value="InterPro"/>
</dbReference>
<evidence type="ECO:0000256" key="1">
    <source>
        <dbReference type="ARBA" id="ARBA00030881"/>
    </source>
</evidence>
<gene>
    <name evidence="4" type="ORF">BK749_00080</name>
</gene>
<feature type="domain" description="N-acetylmuramoyl-L-alanine amidase" evidence="3">
    <location>
        <begin position="29"/>
        <end position="162"/>
    </location>
</feature>
<dbReference type="InterPro" id="IPR002502">
    <property type="entry name" value="Amidase_domain"/>
</dbReference>
<evidence type="ECO:0000259" key="3">
    <source>
        <dbReference type="Pfam" id="PF01510"/>
    </source>
</evidence>
<evidence type="ECO:0000313" key="5">
    <source>
        <dbReference type="Proteomes" id="UP000194911"/>
    </source>
</evidence>
<dbReference type="EMBL" id="NFDQ01000002">
    <property type="protein sequence ID" value="OTY80863.1"/>
    <property type="molecule type" value="Genomic_DNA"/>
</dbReference>
<dbReference type="SUPFAM" id="SSF55846">
    <property type="entry name" value="N-acetylmuramoyl-L-alanine amidase-like"/>
    <property type="match status" value="1"/>
</dbReference>
<dbReference type="AlphaFoldDB" id="A0A243D323"/>
<proteinExistence type="predicted"/>
<dbReference type="Proteomes" id="UP000194911">
    <property type="component" value="Unassembled WGS sequence"/>
</dbReference>
<accession>A0A243D323</accession>
<dbReference type="Gene3D" id="3.40.80.10">
    <property type="entry name" value="Peptidoglycan recognition protein-like"/>
    <property type="match status" value="1"/>
</dbReference>
<dbReference type="InterPro" id="IPR036505">
    <property type="entry name" value="Amidase/PGRP_sf"/>
</dbReference>
<organism evidence="4 5">
    <name type="scientific">Bacillus thuringiensis serovar vazensis</name>
    <dbReference type="NCBI Taxonomy" id="180867"/>
    <lineage>
        <taxon>Bacteria</taxon>
        <taxon>Bacillati</taxon>
        <taxon>Bacillota</taxon>
        <taxon>Bacilli</taxon>
        <taxon>Bacillales</taxon>
        <taxon>Bacillaceae</taxon>
        <taxon>Bacillus</taxon>
        <taxon>Bacillus cereus group</taxon>
    </lineage>
</organism>
<reference evidence="4 5" key="1">
    <citation type="submission" date="2016-10" db="EMBL/GenBank/DDBJ databases">
        <title>Comparative genomics of Bacillus thuringiensis reveals a path to pathogens against multiple invertebrate hosts.</title>
        <authorList>
            <person name="Zheng J."/>
            <person name="Gao Q."/>
            <person name="Liu H."/>
            <person name="Peng D."/>
            <person name="Ruan L."/>
            <person name="Sun M."/>
        </authorList>
    </citation>
    <scope>NUCLEOTIDE SEQUENCE [LARGE SCALE GENOMIC DNA]</scope>
    <source>
        <strain evidence="4">BGSC 4CE1</strain>
    </source>
</reference>
<comment type="caution">
    <text evidence="4">The sequence shown here is derived from an EMBL/GenBank/DDBJ whole genome shotgun (WGS) entry which is preliminary data.</text>
</comment>